<dbReference type="Pfam" id="PF13454">
    <property type="entry name" value="NAD_binding_9"/>
    <property type="match status" value="1"/>
</dbReference>
<sequence>MIWDSSNLDSALLNLPNEIDSLICSVEQLEEYCENEPYIAIVGGGPKGFYALDSFLSRAKDYLKQPQFKDKKLNVHWYNDNRNFATGPHFNTDLPSYFLVNRCIAEITCWEQHEDEDQHSNKLNLIGWLQKYSNSSQEVKWDHLCTRELLGYYFLDACMSIIKEKHPQIIVHLLKEDIIDLDIEEDQFSLKAKAQDIPFHYDSILFATGHSYQNTSFSYLKSNQNAGYSIIDEIYPIDKLNEIPARAEVAVWGTGLTFLDAMLELTEGRGGIFYKKDEEYHYLSSGKEPIMFPFSRRSLPNLPGNPFSNTKKRKLTFLNDTWLSELIAENKKVDFLNEVIPLLDMEVKYAFYPLIPNFKEMDKEAVLNFLKDDKAEKYFSLNALMDPFSHSKLPSDSNFQEFVVDLSNYCMQMTEFGEFQSPMAAAIGALREGYEQIVKLYNEVGFTAESQKAFLDRWAPNINHLAYGPPREVSEKFFCLMREGYINFLFSEMPSVTQSGNSIRLKNKYIEKDFQFLLNARVPKGNLRLNNNSLFDRMLEKSIIKEWINDSYRTGAIELDEFGKPTGLNENLQLYFYGIPEEGQMVNKDNILRTQNNNAVSWAEQGLFEIQKRYVSGKERGAYDGQNFNLDSA</sequence>
<protein>
    <recommendedName>
        <fullName evidence="1">FAD-dependent urate hydroxylase HpyO/Asp monooxygenase CreE-like FAD/NAD(P)-binding domain-containing protein</fullName>
    </recommendedName>
</protein>
<reference evidence="2 3" key="1">
    <citation type="submission" date="2019-10" db="EMBL/GenBank/DDBJ databases">
        <authorList>
            <person name="Dong K."/>
        </authorList>
    </citation>
    <scope>NUCLEOTIDE SEQUENCE [LARGE SCALE GENOMIC DNA]</scope>
    <source>
        <strain evidence="3">dk4302</strain>
    </source>
</reference>
<dbReference type="InterPro" id="IPR052189">
    <property type="entry name" value="L-asp_N-monooxygenase_NS-form"/>
</dbReference>
<evidence type="ECO:0000313" key="3">
    <source>
        <dbReference type="Proteomes" id="UP000326921"/>
    </source>
</evidence>
<dbReference type="InterPro" id="IPR038732">
    <property type="entry name" value="HpyO/CreE_NAD-binding"/>
</dbReference>
<feature type="domain" description="FAD-dependent urate hydroxylase HpyO/Asp monooxygenase CreE-like FAD/NAD(P)-binding" evidence="1">
    <location>
        <begin position="40"/>
        <end position="210"/>
    </location>
</feature>
<gene>
    <name evidence="2" type="ORF">GFH32_06790</name>
</gene>
<organism evidence="2 3">
    <name type="scientific">Sphingobacterium zhuxiongii</name>
    <dbReference type="NCBI Taxonomy" id="2662364"/>
    <lineage>
        <taxon>Bacteria</taxon>
        <taxon>Pseudomonadati</taxon>
        <taxon>Bacteroidota</taxon>
        <taxon>Sphingobacteriia</taxon>
        <taxon>Sphingobacteriales</taxon>
        <taxon>Sphingobacteriaceae</taxon>
        <taxon>Sphingobacterium</taxon>
    </lineage>
</organism>
<dbReference type="PANTHER" id="PTHR40254">
    <property type="entry name" value="BLR0577 PROTEIN"/>
    <property type="match status" value="1"/>
</dbReference>
<dbReference type="KEGG" id="sphe:GFH32_06790"/>
<dbReference type="AlphaFoldDB" id="A0A5Q0QAU8"/>
<dbReference type="PANTHER" id="PTHR40254:SF1">
    <property type="entry name" value="BLR0577 PROTEIN"/>
    <property type="match status" value="1"/>
</dbReference>
<dbReference type="EMBL" id="CP045652">
    <property type="protein sequence ID" value="QGA26041.1"/>
    <property type="molecule type" value="Genomic_DNA"/>
</dbReference>
<evidence type="ECO:0000313" key="2">
    <source>
        <dbReference type="EMBL" id="QGA26041.1"/>
    </source>
</evidence>
<dbReference type="Proteomes" id="UP000326921">
    <property type="component" value="Chromosome"/>
</dbReference>
<evidence type="ECO:0000259" key="1">
    <source>
        <dbReference type="Pfam" id="PF13454"/>
    </source>
</evidence>
<keyword evidence="3" id="KW-1185">Reference proteome</keyword>
<accession>A0A5Q0QAU8</accession>
<name>A0A5Q0QAU8_9SPHI</name>
<dbReference type="RefSeq" id="WP_153510507.1">
    <property type="nucleotide sequence ID" value="NZ_CP045652.1"/>
</dbReference>
<proteinExistence type="predicted"/>